<evidence type="ECO:0000313" key="3">
    <source>
        <dbReference type="EMBL" id="KMT60532.1"/>
    </source>
</evidence>
<comment type="caution">
    <text evidence="3">The sequence shown here is derived from an EMBL/GenBank/DDBJ whole genome shotgun (WGS) entry which is preliminary data.</text>
</comment>
<keyword evidence="4" id="KW-1185">Reference proteome</keyword>
<dbReference type="PATRIC" id="fig|1430899.3.peg.684"/>
<dbReference type="Gene3D" id="3.40.50.1820">
    <property type="entry name" value="alpha/beta hydrolase"/>
    <property type="match status" value="1"/>
</dbReference>
<dbReference type="InterPro" id="IPR029059">
    <property type="entry name" value="AB_hydrolase_5"/>
</dbReference>
<dbReference type="GO" id="GO:0016787">
    <property type="term" value="F:hydrolase activity"/>
    <property type="evidence" value="ECO:0007669"/>
    <property type="project" value="InterPro"/>
</dbReference>
<gene>
    <name evidence="3" type="ORF">X560_0660</name>
</gene>
<feature type="domain" description="Alpha/beta hydrolase fold-5" evidence="2">
    <location>
        <begin position="63"/>
        <end position="226"/>
    </location>
</feature>
<keyword evidence="1" id="KW-0812">Transmembrane</keyword>
<dbReference type="AlphaFoldDB" id="A0A0J8GD03"/>
<dbReference type="InterPro" id="IPR029058">
    <property type="entry name" value="AB_hydrolase_fold"/>
</dbReference>
<name>A0A0J8GD03_9LIST</name>
<feature type="transmembrane region" description="Helical" evidence="1">
    <location>
        <begin position="7"/>
        <end position="24"/>
    </location>
</feature>
<dbReference type="RefSeq" id="WP_007473416.1">
    <property type="nucleotide sequence ID" value="NZ_KQ130610.1"/>
</dbReference>
<evidence type="ECO:0000259" key="2">
    <source>
        <dbReference type="Pfam" id="PF12695"/>
    </source>
</evidence>
<dbReference type="Pfam" id="PF12695">
    <property type="entry name" value="Abhydrolase_5"/>
    <property type="match status" value="1"/>
</dbReference>
<dbReference type="Proteomes" id="UP000052258">
    <property type="component" value="Unassembled WGS sequence"/>
</dbReference>
<evidence type="ECO:0000256" key="1">
    <source>
        <dbReference type="SAM" id="Phobius"/>
    </source>
</evidence>
<dbReference type="EMBL" id="AZHO01000007">
    <property type="protein sequence ID" value="KMT60532.1"/>
    <property type="molecule type" value="Genomic_DNA"/>
</dbReference>
<proteinExistence type="predicted"/>
<evidence type="ECO:0000313" key="4">
    <source>
        <dbReference type="Proteomes" id="UP000052258"/>
    </source>
</evidence>
<keyword evidence="1" id="KW-0472">Membrane</keyword>
<reference evidence="3 4" key="1">
    <citation type="journal article" date="2015" name="Genome Biol. Evol.">
        <title>Comparative Genomics of Listeria Sensu Lato: Genus-Wide Differences in Evolutionary Dynamics and the Progressive Gain of Complex, Potentially Pathogenicity-Related Traits through Lateral Gene Transfer.</title>
        <authorList>
            <person name="Chiara M."/>
            <person name="Caruso M."/>
            <person name="D'Erchia A.M."/>
            <person name="Manzari C."/>
            <person name="Fraccalvieri R."/>
            <person name="Goffredo E."/>
            <person name="Latorre L."/>
            <person name="Miccolupo A."/>
            <person name="Padalino I."/>
            <person name="Santagada G."/>
            <person name="Chiocco D."/>
            <person name="Pesole G."/>
            <person name="Horner D.S."/>
            <person name="Parisi A."/>
        </authorList>
    </citation>
    <scope>NUCLEOTIDE SEQUENCE [LARGE SCALE GENOMIC DNA]</scope>
    <source>
        <strain evidence="3 4">1991</strain>
    </source>
</reference>
<protein>
    <recommendedName>
        <fullName evidence="2">Alpha/beta hydrolase fold-5 domain-containing protein</fullName>
    </recommendedName>
</protein>
<sequence length="242" mass="26386">MKKIIGFSSVVIVLILIVWGYFYFNTAPSEVAEKAANSSKTVDVFEENNTLIFEPKKSQAKTSVILYPGAFVNALSYAPLAKELADAGHKTYVVEMPFDLAVFGKNKAEAIMNENDGEQFVIGGHSLGGVMAARYAHENKADLKGVFFLASYPDKKGSLKGSHLPVLSITATNDGVLNWKKYNENKKYLSNETTFLKIKGGNHAGFGSYGKQNGDRKASISKKAQTDETATAIINWLENTGN</sequence>
<organism evidence="3 4">
    <name type="scientific">Listeria fleischmannii 1991</name>
    <dbReference type="NCBI Taxonomy" id="1430899"/>
    <lineage>
        <taxon>Bacteria</taxon>
        <taxon>Bacillati</taxon>
        <taxon>Bacillota</taxon>
        <taxon>Bacilli</taxon>
        <taxon>Bacillales</taxon>
        <taxon>Listeriaceae</taxon>
        <taxon>Listeria</taxon>
    </lineage>
</organism>
<keyword evidence="1" id="KW-1133">Transmembrane helix</keyword>
<dbReference type="OrthoDB" id="9780932at2"/>
<dbReference type="SUPFAM" id="SSF53474">
    <property type="entry name" value="alpha/beta-Hydrolases"/>
    <property type="match status" value="1"/>
</dbReference>
<accession>A0A0J8GD03</accession>